<evidence type="ECO:0000313" key="2">
    <source>
        <dbReference type="EMBL" id="KIM35984.1"/>
    </source>
</evidence>
<keyword evidence="1" id="KW-0812">Transmembrane</keyword>
<evidence type="ECO:0000313" key="3">
    <source>
        <dbReference type="Proteomes" id="UP000053424"/>
    </source>
</evidence>
<accession>A0A0C3BV82</accession>
<keyword evidence="3" id="KW-1185">Reference proteome</keyword>
<sequence length="148" mass="16831">MIRFIVSPSSDGIQPSSGVCFPPPGDKECCLGISSRRWGCLFEGRVVAVVFLFLFWSCDLRETSGVWDDMIKCNSGRRRAAGAPLPLVPMKLDPLYFFMVDQPSLRGIRRVSHWISTPLPVLFEFTGYFVLVVHILLVSCSFFFFFFF</sequence>
<organism evidence="2 3">
    <name type="scientific">Hebeloma cylindrosporum</name>
    <dbReference type="NCBI Taxonomy" id="76867"/>
    <lineage>
        <taxon>Eukaryota</taxon>
        <taxon>Fungi</taxon>
        <taxon>Dikarya</taxon>
        <taxon>Basidiomycota</taxon>
        <taxon>Agaricomycotina</taxon>
        <taxon>Agaricomycetes</taxon>
        <taxon>Agaricomycetidae</taxon>
        <taxon>Agaricales</taxon>
        <taxon>Agaricineae</taxon>
        <taxon>Hymenogastraceae</taxon>
        <taxon>Hebeloma</taxon>
    </lineage>
</organism>
<proteinExistence type="predicted"/>
<reference evidence="3" key="2">
    <citation type="submission" date="2015-01" db="EMBL/GenBank/DDBJ databases">
        <title>Evolutionary Origins and Diversification of the Mycorrhizal Mutualists.</title>
        <authorList>
            <consortium name="DOE Joint Genome Institute"/>
            <consortium name="Mycorrhizal Genomics Consortium"/>
            <person name="Kohler A."/>
            <person name="Kuo A."/>
            <person name="Nagy L.G."/>
            <person name="Floudas D."/>
            <person name="Copeland A."/>
            <person name="Barry K.W."/>
            <person name="Cichocki N."/>
            <person name="Veneault-Fourrey C."/>
            <person name="LaButti K."/>
            <person name="Lindquist E.A."/>
            <person name="Lipzen A."/>
            <person name="Lundell T."/>
            <person name="Morin E."/>
            <person name="Murat C."/>
            <person name="Riley R."/>
            <person name="Ohm R."/>
            <person name="Sun H."/>
            <person name="Tunlid A."/>
            <person name="Henrissat B."/>
            <person name="Grigoriev I.V."/>
            <person name="Hibbett D.S."/>
            <person name="Martin F."/>
        </authorList>
    </citation>
    <scope>NUCLEOTIDE SEQUENCE [LARGE SCALE GENOMIC DNA]</scope>
    <source>
        <strain evidence="3">h7</strain>
    </source>
</reference>
<keyword evidence="1" id="KW-0472">Membrane</keyword>
<dbReference type="EMBL" id="KN831810">
    <property type="protein sequence ID" value="KIM35984.1"/>
    <property type="molecule type" value="Genomic_DNA"/>
</dbReference>
<evidence type="ECO:0000256" key="1">
    <source>
        <dbReference type="SAM" id="Phobius"/>
    </source>
</evidence>
<dbReference type="Proteomes" id="UP000053424">
    <property type="component" value="Unassembled WGS sequence"/>
</dbReference>
<gene>
    <name evidence="2" type="ORF">M413DRAFT_323010</name>
</gene>
<name>A0A0C3BV82_HEBCY</name>
<feature type="transmembrane region" description="Helical" evidence="1">
    <location>
        <begin position="125"/>
        <end position="147"/>
    </location>
</feature>
<dbReference type="AlphaFoldDB" id="A0A0C3BV82"/>
<dbReference type="HOGENOM" id="CLU_1759036_0_0_1"/>
<keyword evidence="1" id="KW-1133">Transmembrane helix</keyword>
<protein>
    <submittedName>
        <fullName evidence="2">Uncharacterized protein</fullName>
    </submittedName>
</protein>
<reference evidence="2 3" key="1">
    <citation type="submission" date="2014-04" db="EMBL/GenBank/DDBJ databases">
        <authorList>
            <consortium name="DOE Joint Genome Institute"/>
            <person name="Kuo A."/>
            <person name="Gay G."/>
            <person name="Dore J."/>
            <person name="Kohler A."/>
            <person name="Nagy L.G."/>
            <person name="Floudas D."/>
            <person name="Copeland A."/>
            <person name="Barry K.W."/>
            <person name="Cichocki N."/>
            <person name="Veneault-Fourrey C."/>
            <person name="LaButti K."/>
            <person name="Lindquist E.A."/>
            <person name="Lipzen A."/>
            <person name="Lundell T."/>
            <person name="Morin E."/>
            <person name="Murat C."/>
            <person name="Sun H."/>
            <person name="Tunlid A."/>
            <person name="Henrissat B."/>
            <person name="Grigoriev I.V."/>
            <person name="Hibbett D.S."/>
            <person name="Martin F."/>
            <person name="Nordberg H.P."/>
            <person name="Cantor M.N."/>
            <person name="Hua S.X."/>
        </authorList>
    </citation>
    <scope>NUCLEOTIDE SEQUENCE [LARGE SCALE GENOMIC DNA]</scope>
    <source>
        <strain evidence="3">h7</strain>
    </source>
</reference>